<comment type="caution">
    <text evidence="2">The sequence shown here is derived from an EMBL/GenBank/DDBJ whole genome shotgun (WGS) entry which is preliminary data.</text>
</comment>
<dbReference type="AlphaFoldDB" id="A0A545UWB5"/>
<feature type="region of interest" description="Disordered" evidence="1">
    <location>
        <begin position="1"/>
        <end position="37"/>
    </location>
</feature>
<accession>A0A545UWB5</accession>
<protein>
    <submittedName>
        <fullName evidence="2">Translation machinery associated TMA7 domain-containing protein</fullName>
    </submittedName>
</protein>
<gene>
    <name evidence="2" type="ORF">IF1G_07489</name>
</gene>
<proteinExistence type="predicted"/>
<evidence type="ECO:0000313" key="2">
    <source>
        <dbReference type="EMBL" id="TQV93757.1"/>
    </source>
</evidence>
<organism evidence="2 3">
    <name type="scientific">Cordyceps javanica</name>
    <dbReference type="NCBI Taxonomy" id="43265"/>
    <lineage>
        <taxon>Eukaryota</taxon>
        <taxon>Fungi</taxon>
        <taxon>Dikarya</taxon>
        <taxon>Ascomycota</taxon>
        <taxon>Pezizomycotina</taxon>
        <taxon>Sordariomycetes</taxon>
        <taxon>Hypocreomycetidae</taxon>
        <taxon>Hypocreales</taxon>
        <taxon>Cordycipitaceae</taxon>
        <taxon>Cordyceps</taxon>
    </lineage>
</organism>
<evidence type="ECO:0000313" key="3">
    <source>
        <dbReference type="Proteomes" id="UP000315783"/>
    </source>
</evidence>
<feature type="compositionally biased region" description="Basic and acidic residues" evidence="1">
    <location>
        <begin position="22"/>
        <end position="37"/>
    </location>
</feature>
<reference evidence="2 3" key="1">
    <citation type="journal article" date="2019" name="Appl. Microbiol. Biotechnol.">
        <title>Genome sequence of Isaria javanica and comparative genome analysis insights into family S53 peptidase evolution in fungal entomopathogens.</title>
        <authorList>
            <person name="Lin R."/>
            <person name="Zhang X."/>
            <person name="Xin B."/>
            <person name="Zou M."/>
            <person name="Gao Y."/>
            <person name="Qin F."/>
            <person name="Hu Q."/>
            <person name="Xie B."/>
            <person name="Cheng X."/>
        </authorList>
    </citation>
    <scope>NUCLEOTIDE SEQUENCE [LARGE SCALE GENOMIC DNA]</scope>
    <source>
        <strain evidence="2 3">IJ1G</strain>
    </source>
</reference>
<dbReference type="Proteomes" id="UP000315783">
    <property type="component" value="Unassembled WGS sequence"/>
</dbReference>
<dbReference type="Pfam" id="PF09072">
    <property type="entry name" value="TMA7"/>
    <property type="match status" value="1"/>
</dbReference>
<sequence length="70" mass="7101">MGGIGRDGISRVGGKKKPLKAAKVERKDESDESKADRAKAKAVLAANKAAAAELAGGRKLGAGLKKSGKK</sequence>
<keyword evidence="3" id="KW-1185">Reference proteome</keyword>
<evidence type="ECO:0000256" key="1">
    <source>
        <dbReference type="SAM" id="MobiDB-lite"/>
    </source>
</evidence>
<dbReference type="InterPro" id="IPR015157">
    <property type="entry name" value="TMA7"/>
</dbReference>
<name>A0A545UWB5_9HYPO</name>
<dbReference type="EMBL" id="SPUK01000011">
    <property type="protein sequence ID" value="TQV93757.1"/>
    <property type="molecule type" value="Genomic_DNA"/>
</dbReference>